<reference evidence="1" key="2">
    <citation type="submission" date="2023-06" db="EMBL/GenBank/DDBJ databases">
        <authorList>
            <consortium name="Lawrence Berkeley National Laboratory"/>
            <person name="Haridas S."/>
            <person name="Hensen N."/>
            <person name="Bonometti L."/>
            <person name="Westerberg I."/>
            <person name="Brannstrom I.O."/>
            <person name="Guillou S."/>
            <person name="Cros-Aarteil S."/>
            <person name="Calhoun S."/>
            <person name="Kuo A."/>
            <person name="Mondo S."/>
            <person name="Pangilinan J."/>
            <person name="Riley R."/>
            <person name="Labutti K."/>
            <person name="Andreopoulos B."/>
            <person name="Lipzen A."/>
            <person name="Chen C."/>
            <person name="Yanf M."/>
            <person name="Daum C."/>
            <person name="Ng V."/>
            <person name="Clum A."/>
            <person name="Steindorff A."/>
            <person name="Ohm R."/>
            <person name="Martin F."/>
            <person name="Silar P."/>
            <person name="Natvig D."/>
            <person name="Lalanne C."/>
            <person name="Gautier V."/>
            <person name="Ament-Velasquez S.L."/>
            <person name="Kruys A."/>
            <person name="Hutchinson M.I."/>
            <person name="Powell A.J."/>
            <person name="Barry K."/>
            <person name="Miller A.N."/>
            <person name="Grigoriev I.V."/>
            <person name="Debuchy R."/>
            <person name="Gladieux P."/>
            <person name="Thoren M.H."/>
            <person name="Johannesson H."/>
        </authorList>
    </citation>
    <scope>NUCLEOTIDE SEQUENCE</scope>
    <source>
        <strain evidence="1">CBS 118394</strain>
    </source>
</reference>
<evidence type="ECO:0000313" key="1">
    <source>
        <dbReference type="EMBL" id="KAK3325242.1"/>
    </source>
</evidence>
<dbReference type="Proteomes" id="UP001283341">
    <property type="component" value="Unassembled WGS sequence"/>
</dbReference>
<dbReference type="EMBL" id="JAUEDM010000002">
    <property type="protein sequence ID" value="KAK3325242.1"/>
    <property type="molecule type" value="Genomic_DNA"/>
</dbReference>
<name>A0AAE0IIB3_9PEZI</name>
<gene>
    <name evidence="1" type="ORF">B0H66DRAFT_599418</name>
</gene>
<protein>
    <submittedName>
        <fullName evidence="1">Uncharacterized protein</fullName>
    </submittedName>
</protein>
<reference evidence="1" key="1">
    <citation type="journal article" date="2023" name="Mol. Phylogenet. Evol.">
        <title>Genome-scale phylogeny and comparative genomics of the fungal order Sordariales.</title>
        <authorList>
            <person name="Hensen N."/>
            <person name="Bonometti L."/>
            <person name="Westerberg I."/>
            <person name="Brannstrom I.O."/>
            <person name="Guillou S."/>
            <person name="Cros-Aarteil S."/>
            <person name="Calhoun S."/>
            <person name="Haridas S."/>
            <person name="Kuo A."/>
            <person name="Mondo S."/>
            <person name="Pangilinan J."/>
            <person name="Riley R."/>
            <person name="LaButti K."/>
            <person name="Andreopoulos B."/>
            <person name="Lipzen A."/>
            <person name="Chen C."/>
            <person name="Yan M."/>
            <person name="Daum C."/>
            <person name="Ng V."/>
            <person name="Clum A."/>
            <person name="Steindorff A."/>
            <person name="Ohm R.A."/>
            <person name="Martin F."/>
            <person name="Silar P."/>
            <person name="Natvig D.O."/>
            <person name="Lalanne C."/>
            <person name="Gautier V."/>
            <person name="Ament-Velasquez S.L."/>
            <person name="Kruys A."/>
            <person name="Hutchinson M.I."/>
            <person name="Powell A.J."/>
            <person name="Barry K."/>
            <person name="Miller A.N."/>
            <person name="Grigoriev I.V."/>
            <person name="Debuchy R."/>
            <person name="Gladieux P."/>
            <person name="Hiltunen Thoren M."/>
            <person name="Johannesson H."/>
        </authorList>
    </citation>
    <scope>NUCLEOTIDE SEQUENCE</scope>
    <source>
        <strain evidence="1">CBS 118394</strain>
    </source>
</reference>
<organism evidence="1 2">
    <name type="scientific">Apodospora peruviana</name>
    <dbReference type="NCBI Taxonomy" id="516989"/>
    <lineage>
        <taxon>Eukaryota</taxon>
        <taxon>Fungi</taxon>
        <taxon>Dikarya</taxon>
        <taxon>Ascomycota</taxon>
        <taxon>Pezizomycotina</taxon>
        <taxon>Sordariomycetes</taxon>
        <taxon>Sordariomycetidae</taxon>
        <taxon>Sordariales</taxon>
        <taxon>Lasiosphaeriaceae</taxon>
        <taxon>Apodospora</taxon>
    </lineage>
</organism>
<dbReference type="AlphaFoldDB" id="A0AAE0IIB3"/>
<accession>A0AAE0IIB3</accession>
<sequence length="161" mass="18655">MENEWSSIRQGFTVSDKSGKEVYVAEVDGLLRVASTEEPRIIVEVKPNVRRFSDSTYDKIRMQEATQMAAWITEYPYLATQPQGSANTQYRRLLISQDKHEIYVTVATFDDDHIKYIQHRGPVTSFLKLTEFGPFPVTDHKRMRFLGEFMLAMSIQGGFFF</sequence>
<evidence type="ECO:0000313" key="2">
    <source>
        <dbReference type="Proteomes" id="UP001283341"/>
    </source>
</evidence>
<proteinExistence type="predicted"/>
<comment type="caution">
    <text evidence="1">The sequence shown here is derived from an EMBL/GenBank/DDBJ whole genome shotgun (WGS) entry which is preliminary data.</text>
</comment>
<keyword evidence="2" id="KW-1185">Reference proteome</keyword>